<sequence length="175" mass="19559">MSLLGTNDLRQSHVGGDQAGNNITKITNYNQIDGAKPSQINRLLKLLAEQISTDESMVGFVDELQFFVDNRDGETVVGLKNKLEICGRGATFNDAKKKKEFFAKLLLKFERFSSAQQFFAYIMAAIHETFESKIVPSTAALTNQQIDELIDSDIVDKIKRKLARARTILRSTGLT</sequence>
<protein>
    <recommendedName>
        <fullName evidence="1">ABC-three component systems C-terminal domain-containing protein</fullName>
    </recommendedName>
</protein>
<gene>
    <name evidence="2" type="ORF">BCL32_0058</name>
</gene>
<dbReference type="EMBL" id="VISO01000001">
    <property type="protein sequence ID" value="TVZ74752.1"/>
    <property type="molecule type" value="Genomic_DNA"/>
</dbReference>
<evidence type="ECO:0000313" key="3">
    <source>
        <dbReference type="Proteomes" id="UP000319824"/>
    </source>
</evidence>
<evidence type="ECO:0000313" key="2">
    <source>
        <dbReference type="EMBL" id="TVZ74752.1"/>
    </source>
</evidence>
<dbReference type="Pfam" id="PF20285">
    <property type="entry name" value="CTD9"/>
    <property type="match status" value="1"/>
</dbReference>
<comment type="caution">
    <text evidence="2">The sequence shown here is derived from an EMBL/GenBank/DDBJ whole genome shotgun (WGS) entry which is preliminary data.</text>
</comment>
<dbReference type="AlphaFoldDB" id="A0A559TJG4"/>
<feature type="domain" description="ABC-three component systems C-terminal" evidence="1">
    <location>
        <begin position="78"/>
        <end position="165"/>
    </location>
</feature>
<evidence type="ECO:0000259" key="1">
    <source>
        <dbReference type="Pfam" id="PF20285"/>
    </source>
</evidence>
<dbReference type="InterPro" id="IPR046911">
    <property type="entry name" value="ABC-3C_CTD9"/>
</dbReference>
<reference evidence="2 3" key="1">
    <citation type="submission" date="2019-06" db="EMBL/GenBank/DDBJ databases">
        <title>Pac Bio to generate improved reference genome sequences for organisms with transposon mutant libraries (support for FEBA project).</title>
        <authorList>
            <person name="Blow M."/>
        </authorList>
    </citation>
    <scope>NUCLEOTIDE SEQUENCE [LARGE SCALE GENOMIC DNA]</scope>
    <source>
        <strain evidence="2 3">USDA 1844</strain>
    </source>
</reference>
<accession>A0A559TJG4</accession>
<dbReference type="Proteomes" id="UP000319824">
    <property type="component" value="Unassembled WGS sequence"/>
</dbReference>
<proteinExistence type="predicted"/>
<organism evidence="2 3">
    <name type="scientific">Rhizobium mongolense USDA 1844</name>
    <dbReference type="NCBI Taxonomy" id="1079460"/>
    <lineage>
        <taxon>Bacteria</taxon>
        <taxon>Pseudomonadati</taxon>
        <taxon>Pseudomonadota</taxon>
        <taxon>Alphaproteobacteria</taxon>
        <taxon>Hyphomicrobiales</taxon>
        <taxon>Rhizobiaceae</taxon>
        <taxon>Rhizobium/Agrobacterium group</taxon>
        <taxon>Rhizobium</taxon>
    </lineage>
</organism>
<name>A0A559TJG4_9HYPH</name>